<keyword evidence="1" id="KW-0175">Coiled coil</keyword>
<dbReference type="AlphaFoldDB" id="A0A803MWW0"/>
<evidence type="ECO:0000313" key="3">
    <source>
        <dbReference type="Proteomes" id="UP000596660"/>
    </source>
</evidence>
<reference evidence="2" key="2">
    <citation type="submission" date="2021-03" db="UniProtKB">
        <authorList>
            <consortium name="EnsemblPlants"/>
        </authorList>
    </citation>
    <scope>IDENTIFICATION</scope>
</reference>
<reference evidence="2" key="1">
    <citation type="journal article" date="2017" name="Nature">
        <title>The genome of Chenopodium quinoa.</title>
        <authorList>
            <person name="Jarvis D.E."/>
            <person name="Ho Y.S."/>
            <person name="Lightfoot D.J."/>
            <person name="Schmoeckel S.M."/>
            <person name="Li B."/>
            <person name="Borm T.J.A."/>
            <person name="Ohyanagi H."/>
            <person name="Mineta K."/>
            <person name="Michell C.T."/>
            <person name="Saber N."/>
            <person name="Kharbatia N.M."/>
            <person name="Rupper R.R."/>
            <person name="Sharp A.R."/>
            <person name="Dally N."/>
            <person name="Boughton B.A."/>
            <person name="Woo Y.H."/>
            <person name="Gao G."/>
            <person name="Schijlen E.G.W.M."/>
            <person name="Guo X."/>
            <person name="Momin A.A."/>
            <person name="Negrao S."/>
            <person name="Al-Babili S."/>
            <person name="Gehring C."/>
            <person name="Roessner U."/>
            <person name="Jung C."/>
            <person name="Murphy K."/>
            <person name="Arold S.T."/>
            <person name="Gojobori T."/>
            <person name="van der Linden C.G."/>
            <person name="van Loo E.N."/>
            <person name="Jellen E.N."/>
            <person name="Maughan P.J."/>
            <person name="Tester M."/>
        </authorList>
    </citation>
    <scope>NUCLEOTIDE SEQUENCE [LARGE SCALE GENOMIC DNA]</scope>
    <source>
        <strain evidence="2">cv. PI 614886</strain>
    </source>
</reference>
<feature type="coiled-coil region" evidence="1">
    <location>
        <begin position="73"/>
        <end position="100"/>
    </location>
</feature>
<dbReference type="PANTHER" id="PTHR48475:SF2">
    <property type="entry name" value="RIBONUCLEASE H"/>
    <property type="match status" value="1"/>
</dbReference>
<name>A0A803MWW0_CHEQI</name>
<dbReference type="GO" id="GO:0003676">
    <property type="term" value="F:nucleic acid binding"/>
    <property type="evidence" value="ECO:0007669"/>
    <property type="project" value="InterPro"/>
</dbReference>
<dbReference type="Gramene" id="AUR62036690-RA">
    <property type="protein sequence ID" value="AUR62036690-RA:cds"/>
    <property type="gene ID" value="AUR62036690"/>
</dbReference>
<accession>A0A803MWW0</accession>
<evidence type="ECO:0008006" key="4">
    <source>
        <dbReference type="Google" id="ProtNLM"/>
    </source>
</evidence>
<organism evidence="2 3">
    <name type="scientific">Chenopodium quinoa</name>
    <name type="common">Quinoa</name>
    <dbReference type="NCBI Taxonomy" id="63459"/>
    <lineage>
        <taxon>Eukaryota</taxon>
        <taxon>Viridiplantae</taxon>
        <taxon>Streptophyta</taxon>
        <taxon>Embryophyta</taxon>
        <taxon>Tracheophyta</taxon>
        <taxon>Spermatophyta</taxon>
        <taxon>Magnoliopsida</taxon>
        <taxon>eudicotyledons</taxon>
        <taxon>Gunneridae</taxon>
        <taxon>Pentapetalae</taxon>
        <taxon>Caryophyllales</taxon>
        <taxon>Chenopodiaceae</taxon>
        <taxon>Chenopodioideae</taxon>
        <taxon>Atripliceae</taxon>
        <taxon>Chenopodium</taxon>
    </lineage>
</organism>
<proteinExistence type="predicted"/>
<evidence type="ECO:0000256" key="1">
    <source>
        <dbReference type="SAM" id="Coils"/>
    </source>
</evidence>
<evidence type="ECO:0000313" key="2">
    <source>
        <dbReference type="EnsemblPlants" id="AUR62036690-RA:cds"/>
    </source>
</evidence>
<dbReference type="EnsemblPlants" id="AUR62036690-RA">
    <property type="protein sequence ID" value="AUR62036690-RA:cds"/>
    <property type="gene ID" value="AUR62036690"/>
</dbReference>
<dbReference type="Gene3D" id="3.30.420.10">
    <property type="entry name" value="Ribonuclease H-like superfamily/Ribonuclease H"/>
    <property type="match status" value="1"/>
</dbReference>
<dbReference type="OMA" id="CISSHIW"/>
<dbReference type="InterPro" id="IPR036397">
    <property type="entry name" value="RNaseH_sf"/>
</dbReference>
<keyword evidence="3" id="KW-1185">Reference proteome</keyword>
<sequence length="111" mass="12893">MKKRLEGAKGRWVDELPNILWEDITTPKGSVGHTPFSLVYGCEVVILTKVEVPTSRYRLMTEESNQAELIHNLDIVEELREEARMRMEAYQQEVARSFNKNVRAKVFRIGD</sequence>
<dbReference type="Proteomes" id="UP000596660">
    <property type="component" value="Unplaced"/>
</dbReference>
<protein>
    <recommendedName>
        <fullName evidence="4">Reverse transcriptase domain-containing protein</fullName>
    </recommendedName>
</protein>
<dbReference type="PANTHER" id="PTHR48475">
    <property type="entry name" value="RIBONUCLEASE H"/>
    <property type="match status" value="1"/>
</dbReference>